<dbReference type="EMBL" id="JARQWQ010000115">
    <property type="protein sequence ID" value="KAK2550123.1"/>
    <property type="molecule type" value="Genomic_DNA"/>
</dbReference>
<reference evidence="1" key="2">
    <citation type="journal article" date="2023" name="Science">
        <title>Genomic signatures of disease resistance in endangered staghorn corals.</title>
        <authorList>
            <person name="Vollmer S.V."/>
            <person name="Selwyn J.D."/>
            <person name="Despard B.A."/>
            <person name="Roesel C.L."/>
        </authorList>
    </citation>
    <scope>NUCLEOTIDE SEQUENCE</scope>
    <source>
        <strain evidence="1">K2</strain>
    </source>
</reference>
<evidence type="ECO:0000313" key="1">
    <source>
        <dbReference type="EMBL" id="KAK2550123.1"/>
    </source>
</evidence>
<proteinExistence type="predicted"/>
<keyword evidence="2" id="KW-1185">Reference proteome</keyword>
<dbReference type="Proteomes" id="UP001249851">
    <property type="component" value="Unassembled WGS sequence"/>
</dbReference>
<name>A0AAD9PW92_ACRCE</name>
<protein>
    <submittedName>
        <fullName evidence="1">Uncharacterized protein</fullName>
    </submittedName>
</protein>
<dbReference type="AlphaFoldDB" id="A0AAD9PW92"/>
<organism evidence="1 2">
    <name type="scientific">Acropora cervicornis</name>
    <name type="common">Staghorn coral</name>
    <dbReference type="NCBI Taxonomy" id="6130"/>
    <lineage>
        <taxon>Eukaryota</taxon>
        <taxon>Metazoa</taxon>
        <taxon>Cnidaria</taxon>
        <taxon>Anthozoa</taxon>
        <taxon>Hexacorallia</taxon>
        <taxon>Scleractinia</taxon>
        <taxon>Astrocoeniina</taxon>
        <taxon>Acroporidae</taxon>
        <taxon>Acropora</taxon>
    </lineage>
</organism>
<comment type="caution">
    <text evidence="1">The sequence shown here is derived from an EMBL/GenBank/DDBJ whole genome shotgun (WGS) entry which is preliminary data.</text>
</comment>
<sequence>MFAIMTNWKTEFHKPLTRPGVKHDEEMSICSSTSQAHRGYTNSSFLESDLKMSESHANVEWSWRSIETIKNLEVSQSFLVNMEAPDVTENNGDYN</sequence>
<reference evidence="1" key="1">
    <citation type="journal article" date="2023" name="G3 (Bethesda)">
        <title>Whole genome assembly and annotation of the endangered Caribbean coral Acropora cervicornis.</title>
        <authorList>
            <person name="Selwyn J.D."/>
            <person name="Vollmer S.V."/>
        </authorList>
    </citation>
    <scope>NUCLEOTIDE SEQUENCE</scope>
    <source>
        <strain evidence="1">K2</strain>
    </source>
</reference>
<evidence type="ECO:0000313" key="2">
    <source>
        <dbReference type="Proteomes" id="UP001249851"/>
    </source>
</evidence>
<gene>
    <name evidence="1" type="ORF">P5673_029316</name>
</gene>
<accession>A0AAD9PW92</accession>
<feature type="non-terminal residue" evidence="1">
    <location>
        <position position="1"/>
    </location>
</feature>